<sequence length="400" mass="47759">MDKKHPSSLVYSKHQPSYLDLSDESAGIHKNELKGFYMLFVLVTGFYILINSFNKFYSAGYFVEDSFFWAMIEDGKFVALVWPGAFFYSWFAFLLQLLILKGLSETLASIFQHLTQSLMFIIATYLAVSRNWGFSQSLYVMMLAFTHFMKMHSYTMVNRDLRNEYLENCKDSKYPRNITMKNYFKFLITPAIVYQIEYPQRENFRVKYFVLKFVLMIVECICLYMMFTEYFIPIIRNAKNMSFLDVYTKLMIPCVVSYNLLFLIIFEQILNMFAEMSYFSDREFYQQWWNSDGYEDFGRKWNRPVHFFLYKHIYLECTNHFKLSPQKAKYATYLFSSLCHELIIAVMIRRIAPFLFGLMMFQFPLILINKFINKNEFGIYLFWVGVITGPALLVTCYAKI</sequence>
<gene>
    <name evidence="11" type="ORF">SteCoe_3960</name>
</gene>
<feature type="transmembrane region" description="Helical" evidence="10">
    <location>
        <begin position="107"/>
        <end position="126"/>
    </location>
</feature>
<dbReference type="PANTHER" id="PTHR10408:SF9">
    <property type="entry name" value="STEROL O-ACYLTRANSFERASE 2-RELATED"/>
    <property type="match status" value="1"/>
</dbReference>
<dbReference type="Proteomes" id="UP000187209">
    <property type="component" value="Unassembled WGS sequence"/>
</dbReference>
<dbReference type="AlphaFoldDB" id="A0A1R2CVW1"/>
<evidence type="ECO:0000256" key="1">
    <source>
        <dbReference type="ARBA" id="ARBA00004477"/>
    </source>
</evidence>
<keyword evidence="8" id="KW-0012">Acyltransferase</keyword>
<feature type="transmembrane region" description="Helical" evidence="10">
    <location>
        <begin position="77"/>
        <end position="100"/>
    </location>
</feature>
<feature type="active site" evidence="9">
    <location>
        <position position="340"/>
    </location>
</feature>
<keyword evidence="3" id="KW-0808">Transferase</keyword>
<feature type="transmembrane region" description="Helical" evidence="10">
    <location>
        <begin position="209"/>
        <end position="227"/>
    </location>
</feature>
<keyword evidence="5" id="KW-0256">Endoplasmic reticulum</keyword>
<evidence type="ECO:0000256" key="9">
    <source>
        <dbReference type="PIRSR" id="PIRSR000439-1"/>
    </source>
</evidence>
<comment type="similarity">
    <text evidence="2">Belongs to the membrane-bound acyltransferase family. Sterol o-acyltransferase subfamily.</text>
</comment>
<evidence type="ECO:0000256" key="4">
    <source>
        <dbReference type="ARBA" id="ARBA00022692"/>
    </source>
</evidence>
<evidence type="ECO:0000256" key="3">
    <source>
        <dbReference type="ARBA" id="ARBA00022679"/>
    </source>
</evidence>
<evidence type="ECO:0008006" key="13">
    <source>
        <dbReference type="Google" id="ProtNLM"/>
    </source>
</evidence>
<keyword evidence="7 10" id="KW-0472">Membrane</keyword>
<evidence type="ECO:0000313" key="12">
    <source>
        <dbReference type="Proteomes" id="UP000187209"/>
    </source>
</evidence>
<proteinExistence type="inferred from homology"/>
<dbReference type="EMBL" id="MPUH01000048">
    <property type="protein sequence ID" value="OMJ93142.1"/>
    <property type="molecule type" value="Genomic_DNA"/>
</dbReference>
<dbReference type="PIRSF" id="PIRSF000439">
    <property type="entry name" value="Oat_ACAT_DAG_ARE"/>
    <property type="match status" value="1"/>
</dbReference>
<evidence type="ECO:0000256" key="10">
    <source>
        <dbReference type="SAM" id="Phobius"/>
    </source>
</evidence>
<comment type="subcellular location">
    <subcellularLocation>
        <location evidence="1">Endoplasmic reticulum membrane</location>
        <topology evidence="1">Multi-pass membrane protein</topology>
    </subcellularLocation>
</comment>
<organism evidence="11 12">
    <name type="scientific">Stentor coeruleus</name>
    <dbReference type="NCBI Taxonomy" id="5963"/>
    <lineage>
        <taxon>Eukaryota</taxon>
        <taxon>Sar</taxon>
        <taxon>Alveolata</taxon>
        <taxon>Ciliophora</taxon>
        <taxon>Postciliodesmatophora</taxon>
        <taxon>Heterotrichea</taxon>
        <taxon>Heterotrichida</taxon>
        <taxon>Stentoridae</taxon>
        <taxon>Stentor</taxon>
    </lineage>
</organism>
<evidence type="ECO:0000256" key="6">
    <source>
        <dbReference type="ARBA" id="ARBA00022989"/>
    </source>
</evidence>
<name>A0A1R2CVW1_9CILI</name>
<evidence type="ECO:0000256" key="8">
    <source>
        <dbReference type="ARBA" id="ARBA00023315"/>
    </source>
</evidence>
<reference evidence="11 12" key="1">
    <citation type="submission" date="2016-11" db="EMBL/GenBank/DDBJ databases">
        <title>The macronuclear genome of Stentor coeruleus: a giant cell with tiny introns.</title>
        <authorList>
            <person name="Slabodnick M."/>
            <person name="Ruby J.G."/>
            <person name="Reiff S.B."/>
            <person name="Swart E.C."/>
            <person name="Gosai S."/>
            <person name="Prabakaran S."/>
            <person name="Witkowska E."/>
            <person name="Larue G.E."/>
            <person name="Fisher S."/>
            <person name="Freeman R.M."/>
            <person name="Gunawardena J."/>
            <person name="Chu W."/>
            <person name="Stover N.A."/>
            <person name="Gregory B.D."/>
            <person name="Nowacki M."/>
            <person name="Derisi J."/>
            <person name="Roy S.W."/>
            <person name="Marshall W.F."/>
            <person name="Sood P."/>
        </authorList>
    </citation>
    <scope>NUCLEOTIDE SEQUENCE [LARGE SCALE GENOMIC DNA]</scope>
    <source>
        <strain evidence="11">WM001</strain>
    </source>
</reference>
<keyword evidence="6 10" id="KW-1133">Transmembrane helix</keyword>
<dbReference type="PANTHER" id="PTHR10408">
    <property type="entry name" value="STEROL O-ACYLTRANSFERASE"/>
    <property type="match status" value="1"/>
</dbReference>
<feature type="transmembrane region" description="Helical" evidence="10">
    <location>
        <begin position="36"/>
        <end position="57"/>
    </location>
</feature>
<dbReference type="InterPro" id="IPR014371">
    <property type="entry name" value="Oat_ACAT_DAG_ARE"/>
</dbReference>
<keyword evidence="4 10" id="KW-0812">Transmembrane</keyword>
<evidence type="ECO:0000256" key="7">
    <source>
        <dbReference type="ARBA" id="ARBA00023136"/>
    </source>
</evidence>
<dbReference type="Pfam" id="PF03062">
    <property type="entry name" value="MBOAT"/>
    <property type="match status" value="1"/>
</dbReference>
<dbReference type="GO" id="GO:0005789">
    <property type="term" value="C:endoplasmic reticulum membrane"/>
    <property type="evidence" value="ECO:0007669"/>
    <property type="project" value="UniProtKB-SubCell"/>
</dbReference>
<feature type="transmembrane region" description="Helical" evidence="10">
    <location>
        <begin position="378"/>
        <end position="398"/>
    </location>
</feature>
<comment type="caution">
    <text evidence="11">The sequence shown here is derived from an EMBL/GenBank/DDBJ whole genome shotgun (WGS) entry which is preliminary data.</text>
</comment>
<keyword evidence="12" id="KW-1185">Reference proteome</keyword>
<dbReference type="GO" id="GO:0008374">
    <property type="term" value="F:O-acyltransferase activity"/>
    <property type="evidence" value="ECO:0007669"/>
    <property type="project" value="InterPro"/>
</dbReference>
<feature type="transmembrane region" description="Helical" evidence="10">
    <location>
        <begin position="351"/>
        <end position="372"/>
    </location>
</feature>
<evidence type="ECO:0000256" key="2">
    <source>
        <dbReference type="ARBA" id="ARBA00009010"/>
    </source>
</evidence>
<evidence type="ECO:0000313" key="11">
    <source>
        <dbReference type="EMBL" id="OMJ93142.1"/>
    </source>
</evidence>
<accession>A0A1R2CVW1</accession>
<dbReference type="OrthoDB" id="311973at2759"/>
<evidence type="ECO:0000256" key="5">
    <source>
        <dbReference type="ARBA" id="ARBA00022824"/>
    </source>
</evidence>
<feature type="transmembrane region" description="Helical" evidence="10">
    <location>
        <begin position="247"/>
        <end position="266"/>
    </location>
</feature>
<protein>
    <recommendedName>
        <fullName evidence="13">O-acyltransferase</fullName>
    </recommendedName>
</protein>
<dbReference type="InterPro" id="IPR004299">
    <property type="entry name" value="MBOAT_fam"/>
</dbReference>